<dbReference type="KEGG" id="vg:23462586"/>
<evidence type="ECO:0000313" key="1">
    <source>
        <dbReference type="EMBL" id="AJF97669.1"/>
    </source>
</evidence>
<dbReference type="RefSeq" id="YP_009119904.1">
    <property type="nucleotide sequence ID" value="NC_026440.1"/>
</dbReference>
<name>A0A0B5J2B7_9VIRU</name>
<sequence>MDDGSAEDFILEESIGCGHPVPSVSDPVCERIAQATDAFVTNGPYLLDVEETARTLHAVCHDKYKPHDMPWMLMQCVRCVEASERIRLDVAGACMYDHTFKI</sequence>
<dbReference type="Proteomes" id="UP000202511">
    <property type="component" value="Segment"/>
</dbReference>
<dbReference type="EMBL" id="KP136319">
    <property type="protein sequence ID" value="AJF97669.1"/>
    <property type="molecule type" value="Genomic_DNA"/>
</dbReference>
<organism evidence="1 2">
    <name type="scientific">Pandoravirus inopinatum</name>
    <dbReference type="NCBI Taxonomy" id="1605721"/>
    <lineage>
        <taxon>Viruses</taxon>
        <taxon>Pandoravirus</taxon>
    </lineage>
</organism>
<reference evidence="1 2" key="1">
    <citation type="journal article" date="2015" name="Parasitol. Res.">
        <title>Viruses in close associations with free-living amoebae.</title>
        <authorList>
            <person name="Scheid P."/>
        </authorList>
    </citation>
    <scope>NUCLEOTIDE SEQUENCE [LARGE SCALE GENOMIC DNA]</scope>
    <source>
        <strain evidence="1">KlaHel</strain>
    </source>
</reference>
<protein>
    <submittedName>
        <fullName evidence="1">Uncharacterized protein</fullName>
    </submittedName>
</protein>
<evidence type="ECO:0000313" key="2">
    <source>
        <dbReference type="Proteomes" id="UP000202511"/>
    </source>
</evidence>
<proteinExistence type="predicted"/>
<accession>A0A0B5J2B7</accession>
<dbReference type="GeneID" id="23462586"/>